<keyword evidence="2" id="KW-1185">Reference proteome</keyword>
<protein>
    <submittedName>
        <fullName evidence="1">Uncharacterized protein</fullName>
    </submittedName>
</protein>
<dbReference type="EMBL" id="JACHNU010000001">
    <property type="protein sequence ID" value="MBB4661910.1"/>
    <property type="molecule type" value="Genomic_DNA"/>
</dbReference>
<accession>A0A840ID97</accession>
<dbReference type="Proteomes" id="UP000585272">
    <property type="component" value="Unassembled WGS sequence"/>
</dbReference>
<reference evidence="1 2" key="1">
    <citation type="submission" date="2020-08" db="EMBL/GenBank/DDBJ databases">
        <title>Genomic Encyclopedia of Archaeal and Bacterial Type Strains, Phase II (KMG-II): from individual species to whole genera.</title>
        <authorList>
            <person name="Goeker M."/>
        </authorList>
    </citation>
    <scope>NUCLEOTIDE SEQUENCE [LARGE SCALE GENOMIC DNA]</scope>
    <source>
        <strain evidence="1 2">DSM 23288</strain>
    </source>
</reference>
<proteinExistence type="predicted"/>
<evidence type="ECO:0000313" key="1">
    <source>
        <dbReference type="EMBL" id="MBB4661910.1"/>
    </source>
</evidence>
<gene>
    <name evidence="1" type="ORF">BDZ31_001483</name>
</gene>
<dbReference type="Gene3D" id="3.40.50.2000">
    <property type="entry name" value="Glycogen Phosphorylase B"/>
    <property type="match status" value="1"/>
</dbReference>
<sequence>MYATTDHLPPFWGGPGTSSFARPRDARVLAFTREQAADALAGRTVWCIAALPSGIAAAEAVEACLCRPQEERVTTGWRGVEAGAELRRLAGRIDAMLAGAVSAAAELGERERAEYAEAVADGEELLGDEVAADDVVVLHDALAAVVAEAARARGAHVVRHLHGHGPHRAGAAAARGFLGGFDRGVDAWVATGREEVVAAMPSPGHVDRKHAAERGEEAPGLCWRAVLGDVVSEDREEHVGGTIGVRPRVAAR</sequence>
<organism evidence="1 2">
    <name type="scientific">Conexibacter arvalis</name>
    <dbReference type="NCBI Taxonomy" id="912552"/>
    <lineage>
        <taxon>Bacteria</taxon>
        <taxon>Bacillati</taxon>
        <taxon>Actinomycetota</taxon>
        <taxon>Thermoleophilia</taxon>
        <taxon>Solirubrobacterales</taxon>
        <taxon>Conexibacteraceae</taxon>
        <taxon>Conexibacter</taxon>
    </lineage>
</organism>
<dbReference type="AlphaFoldDB" id="A0A840ID97"/>
<dbReference type="RefSeq" id="WP_183340472.1">
    <property type="nucleotide sequence ID" value="NZ_JACHNU010000001.1"/>
</dbReference>
<comment type="caution">
    <text evidence="1">The sequence shown here is derived from an EMBL/GenBank/DDBJ whole genome shotgun (WGS) entry which is preliminary data.</text>
</comment>
<name>A0A840ID97_9ACTN</name>
<evidence type="ECO:0000313" key="2">
    <source>
        <dbReference type="Proteomes" id="UP000585272"/>
    </source>
</evidence>